<gene>
    <name evidence="1" type="ORF">L915_04087</name>
    <name evidence="2" type="ORF">L916_04039</name>
</gene>
<protein>
    <submittedName>
        <fullName evidence="1">Uncharacterized protein</fullName>
    </submittedName>
</protein>
<dbReference type="EMBL" id="KI685149">
    <property type="protein sequence ID" value="ETK92592.1"/>
    <property type="molecule type" value="Genomic_DNA"/>
</dbReference>
<feature type="non-terminal residue" evidence="1">
    <location>
        <position position="1"/>
    </location>
</feature>
<dbReference type="EMBL" id="KI671665">
    <property type="protein sequence ID" value="ETL45999.1"/>
    <property type="molecule type" value="Genomic_DNA"/>
</dbReference>
<sequence>LFGYSVPRSGTVSRPVGFARIRKKTKYGGRKMLVLRGQCSGPRYA</sequence>
<proteinExistence type="predicted"/>
<evidence type="ECO:0000313" key="1">
    <source>
        <dbReference type="EMBL" id="ETK92592.1"/>
    </source>
</evidence>
<evidence type="ECO:0000313" key="2">
    <source>
        <dbReference type="EMBL" id="ETL45999.1"/>
    </source>
</evidence>
<evidence type="ECO:0000313" key="3">
    <source>
        <dbReference type="Proteomes" id="UP000053864"/>
    </source>
</evidence>
<reference evidence="2 3" key="2">
    <citation type="submission" date="2013-11" db="EMBL/GenBank/DDBJ databases">
        <title>The Genome Sequence of Phytophthora parasitica CJ05E6.</title>
        <authorList>
            <consortium name="The Broad Institute Genomics Platform"/>
            <person name="Russ C."/>
            <person name="Tyler B."/>
            <person name="Panabieres F."/>
            <person name="Shan W."/>
            <person name="Tripathy S."/>
            <person name="Grunwald N."/>
            <person name="Machado M."/>
            <person name="Johnson C.S."/>
            <person name="Arredondo F."/>
            <person name="Hong C."/>
            <person name="Coffey M."/>
            <person name="Young S.K."/>
            <person name="Zeng Q."/>
            <person name="Gargeya S."/>
            <person name="Fitzgerald M."/>
            <person name="Abouelleil A."/>
            <person name="Alvarado L."/>
            <person name="Chapman S.B."/>
            <person name="Gainer-Dewar J."/>
            <person name="Goldberg J."/>
            <person name="Griggs A."/>
            <person name="Gujja S."/>
            <person name="Hansen M."/>
            <person name="Howarth C."/>
            <person name="Imamovic A."/>
            <person name="Ireland A."/>
            <person name="Larimer J."/>
            <person name="McCowan C."/>
            <person name="Murphy C."/>
            <person name="Pearson M."/>
            <person name="Poon T.W."/>
            <person name="Priest M."/>
            <person name="Roberts A."/>
            <person name="Saif S."/>
            <person name="Shea T."/>
            <person name="Sykes S."/>
            <person name="Wortman J."/>
            <person name="Nusbaum C."/>
            <person name="Birren B."/>
        </authorList>
    </citation>
    <scope>NUCLEOTIDE SEQUENCE [LARGE SCALE GENOMIC DNA]</scope>
    <source>
        <strain evidence="2 3">CJ05E6</strain>
    </source>
</reference>
<name>W2HBH7_PHYNI</name>
<reference evidence="1" key="1">
    <citation type="submission" date="2013-11" db="EMBL/GenBank/DDBJ databases">
        <title>The Genome Sequence of Phytophthora parasitica CJ02B3.</title>
        <authorList>
            <consortium name="The Broad Institute Genomics Platform"/>
            <person name="Russ C."/>
            <person name="Tyler B."/>
            <person name="Panabieres F."/>
            <person name="Shan W."/>
            <person name="Tripathy S."/>
            <person name="Grunwald N."/>
            <person name="Machado M."/>
            <person name="Johnson C.S."/>
            <person name="Arredondo F."/>
            <person name="Hong C."/>
            <person name="Coffey M."/>
            <person name="Young S.K."/>
            <person name="Zeng Q."/>
            <person name="Gargeya S."/>
            <person name="Fitzgerald M."/>
            <person name="Abouelleil A."/>
            <person name="Alvarado L."/>
            <person name="Chapman S.B."/>
            <person name="Gainer-Dewar J."/>
            <person name="Goldberg J."/>
            <person name="Griggs A."/>
            <person name="Gujja S."/>
            <person name="Hansen M."/>
            <person name="Howarth C."/>
            <person name="Imamovic A."/>
            <person name="Ireland A."/>
            <person name="Larimer J."/>
            <person name="McCowan C."/>
            <person name="Murphy C."/>
            <person name="Pearson M."/>
            <person name="Poon T.W."/>
            <person name="Priest M."/>
            <person name="Roberts A."/>
            <person name="Saif S."/>
            <person name="Shea T."/>
            <person name="Sykes S."/>
            <person name="Wortman J."/>
            <person name="Nusbaum C."/>
            <person name="Birren B."/>
        </authorList>
    </citation>
    <scope>NUCLEOTIDE SEQUENCE [LARGE SCALE GENOMIC DNA]</scope>
    <source>
        <strain evidence="1">CJ02B3</strain>
    </source>
</reference>
<dbReference type="Proteomes" id="UP000053864">
    <property type="component" value="Unassembled WGS sequence"/>
</dbReference>
<accession>W2HBH7</accession>
<dbReference type="Proteomes" id="UP000053236">
    <property type="component" value="Unassembled WGS sequence"/>
</dbReference>
<organism evidence="1">
    <name type="scientific">Phytophthora nicotianae</name>
    <name type="common">Potato buckeye rot agent</name>
    <name type="synonym">Phytophthora parasitica</name>
    <dbReference type="NCBI Taxonomy" id="4792"/>
    <lineage>
        <taxon>Eukaryota</taxon>
        <taxon>Sar</taxon>
        <taxon>Stramenopiles</taxon>
        <taxon>Oomycota</taxon>
        <taxon>Peronosporomycetes</taxon>
        <taxon>Peronosporales</taxon>
        <taxon>Peronosporaceae</taxon>
        <taxon>Phytophthora</taxon>
    </lineage>
</organism>
<dbReference type="AlphaFoldDB" id="W2HBH7"/>